<accession>A0A8H5C2X1</accession>
<dbReference type="PANTHER" id="PTHR19303:SF73">
    <property type="entry name" value="PROTEIN PDC2"/>
    <property type="match status" value="1"/>
</dbReference>
<dbReference type="PANTHER" id="PTHR19303">
    <property type="entry name" value="TRANSPOSON"/>
    <property type="match status" value="1"/>
</dbReference>
<evidence type="ECO:0000259" key="1">
    <source>
        <dbReference type="Pfam" id="PF03184"/>
    </source>
</evidence>
<feature type="domain" description="DDE-1" evidence="1">
    <location>
        <begin position="76"/>
        <end position="177"/>
    </location>
</feature>
<reference evidence="2 3" key="1">
    <citation type="journal article" date="2020" name="ISME J.">
        <title>Uncovering the hidden diversity of litter-decomposition mechanisms in mushroom-forming fungi.</title>
        <authorList>
            <person name="Floudas D."/>
            <person name="Bentzer J."/>
            <person name="Ahren D."/>
            <person name="Johansson T."/>
            <person name="Persson P."/>
            <person name="Tunlid A."/>
        </authorList>
    </citation>
    <scope>NUCLEOTIDE SEQUENCE [LARGE SCALE GENOMIC DNA]</scope>
    <source>
        <strain evidence="2 3">CBS 291.85</strain>
    </source>
</reference>
<dbReference type="AlphaFoldDB" id="A0A8H5C2X1"/>
<evidence type="ECO:0000313" key="3">
    <source>
        <dbReference type="Proteomes" id="UP000559256"/>
    </source>
</evidence>
<organism evidence="2 3">
    <name type="scientific">Tetrapyrgos nigripes</name>
    <dbReference type="NCBI Taxonomy" id="182062"/>
    <lineage>
        <taxon>Eukaryota</taxon>
        <taxon>Fungi</taxon>
        <taxon>Dikarya</taxon>
        <taxon>Basidiomycota</taxon>
        <taxon>Agaricomycotina</taxon>
        <taxon>Agaricomycetes</taxon>
        <taxon>Agaricomycetidae</taxon>
        <taxon>Agaricales</taxon>
        <taxon>Marasmiineae</taxon>
        <taxon>Marasmiaceae</taxon>
        <taxon>Tetrapyrgos</taxon>
    </lineage>
</organism>
<sequence length="356" mass="40655">MHLKPLATLKKKCVDAKRKDLTARLRRNKKLTDEEEEWLDNEGNVVDETVVVEKMENASDYEHGLEQLDMREQAIEWLREWDHKLKEKNQKILLLQDNFSSHIPPKPNLMAHVQPCDQGIIRTFKAHYCRHYFQRAIDRYNSGTTPSKIYDINQREAMHMADEAWKAVDCMTIANCFRKASILPDSSNTTAVPESISLPISSLLNTSSSEDNLISHVEAELDDTLNALQATGALQRCNRMTIESLLNPRKELNYMDEDTDLDKGIYDAVQKSMEAQESAAINGGDDDVDDDAPLQPCPSHCEALQAVSVMQQFVRDMEDPYARKMEAILASFGCQTRLEETQNMVDTNITDFFPRL</sequence>
<gene>
    <name evidence="2" type="ORF">D9758_018511</name>
</gene>
<dbReference type="GO" id="GO:0005634">
    <property type="term" value="C:nucleus"/>
    <property type="evidence" value="ECO:0007669"/>
    <property type="project" value="TreeGrafter"/>
</dbReference>
<keyword evidence="3" id="KW-1185">Reference proteome</keyword>
<proteinExistence type="predicted"/>
<evidence type="ECO:0000313" key="2">
    <source>
        <dbReference type="EMBL" id="KAF5334084.1"/>
    </source>
</evidence>
<dbReference type="InterPro" id="IPR004875">
    <property type="entry name" value="DDE_SF_endonuclease_dom"/>
</dbReference>
<protein>
    <recommendedName>
        <fullName evidence="1">DDE-1 domain-containing protein</fullName>
    </recommendedName>
</protein>
<dbReference type="Pfam" id="PF03184">
    <property type="entry name" value="DDE_1"/>
    <property type="match status" value="1"/>
</dbReference>
<dbReference type="InterPro" id="IPR050863">
    <property type="entry name" value="CenT-Element_Derived"/>
</dbReference>
<dbReference type="EMBL" id="JAACJM010000270">
    <property type="protein sequence ID" value="KAF5334084.1"/>
    <property type="molecule type" value="Genomic_DNA"/>
</dbReference>
<comment type="caution">
    <text evidence="2">The sequence shown here is derived from an EMBL/GenBank/DDBJ whole genome shotgun (WGS) entry which is preliminary data.</text>
</comment>
<dbReference type="OrthoDB" id="162969at2759"/>
<dbReference type="Proteomes" id="UP000559256">
    <property type="component" value="Unassembled WGS sequence"/>
</dbReference>
<dbReference type="GO" id="GO:0003677">
    <property type="term" value="F:DNA binding"/>
    <property type="evidence" value="ECO:0007669"/>
    <property type="project" value="TreeGrafter"/>
</dbReference>
<name>A0A8H5C2X1_9AGAR</name>